<evidence type="ECO:0000313" key="2">
    <source>
        <dbReference type="Proteomes" id="UP000199320"/>
    </source>
</evidence>
<dbReference type="Proteomes" id="UP000199320">
    <property type="component" value="Unassembled WGS sequence"/>
</dbReference>
<gene>
    <name evidence="1" type="ORF">SAMN04488694_1147</name>
</gene>
<dbReference type="AlphaFoldDB" id="A0A1I0HIW7"/>
<sequence>MQIRVSQIVVQIRFPKRARERWYSFLLVAEDSLGAKDFVASKNDSKKNRGFPMFGIDHLDSGLDLSLLTSRLRYS</sequence>
<proteinExistence type="predicted"/>
<evidence type="ECO:0000313" key="1">
    <source>
        <dbReference type="EMBL" id="SET83885.1"/>
    </source>
</evidence>
<dbReference type="EMBL" id="FOIC01000014">
    <property type="protein sequence ID" value="SET83885.1"/>
    <property type="molecule type" value="Genomic_DNA"/>
</dbReference>
<accession>A0A1I0HIW7</accession>
<reference evidence="2" key="1">
    <citation type="submission" date="2016-10" db="EMBL/GenBank/DDBJ databases">
        <authorList>
            <person name="Varghese N."/>
            <person name="Submissions S."/>
        </authorList>
    </citation>
    <scope>NUCLEOTIDE SEQUENCE [LARGE SCALE GENOMIC DNA]</scope>
    <source>
        <strain evidence="2">CDM_6</strain>
    </source>
</reference>
<protein>
    <submittedName>
        <fullName evidence="1">Uncharacterized protein</fullName>
    </submittedName>
</protein>
<keyword evidence="2" id="KW-1185">Reference proteome</keyword>
<name>A0A1I0HIW7_9EURY</name>
<organism evidence="1 2">
    <name type="scientific">Natrinema hispanicum</name>
    <dbReference type="NCBI Taxonomy" id="392421"/>
    <lineage>
        <taxon>Archaea</taxon>
        <taxon>Methanobacteriati</taxon>
        <taxon>Methanobacteriota</taxon>
        <taxon>Stenosarchaea group</taxon>
        <taxon>Halobacteria</taxon>
        <taxon>Halobacteriales</taxon>
        <taxon>Natrialbaceae</taxon>
        <taxon>Natrinema</taxon>
    </lineage>
</organism>